<protein>
    <submittedName>
        <fullName evidence="2">Uncharacterized protein</fullName>
    </submittedName>
</protein>
<dbReference type="Proteomes" id="UP001553843">
    <property type="component" value="Unassembled WGS sequence"/>
</dbReference>
<gene>
    <name evidence="2" type="ORF">AB0887_18765</name>
</gene>
<comment type="caution">
    <text evidence="2">The sequence shown here is derived from an EMBL/GenBank/DDBJ whole genome shotgun (WGS) entry which is preliminary data.</text>
</comment>
<accession>A0ABV3LXC5</accession>
<dbReference type="RefSeq" id="WP_359780235.1">
    <property type="nucleotide sequence ID" value="NZ_JBEYRR010000007.1"/>
</dbReference>
<dbReference type="EMBL" id="JBEYRS010000007">
    <property type="protein sequence ID" value="MEW2363970.1"/>
    <property type="molecule type" value="Genomic_DNA"/>
</dbReference>
<evidence type="ECO:0000313" key="2">
    <source>
        <dbReference type="EMBL" id="MEW2363970.1"/>
    </source>
</evidence>
<evidence type="ECO:0000256" key="1">
    <source>
        <dbReference type="SAM" id="MobiDB-lite"/>
    </source>
</evidence>
<sequence>MAVAQDVEGVGGAERAKEAARAGAGVRLRPPRHPLDRRAVA</sequence>
<reference evidence="2 3" key="1">
    <citation type="submission" date="2024-06" db="EMBL/GenBank/DDBJ databases">
        <title>The Natural Products Discovery Center: Release of the First 8490 Sequenced Strains for Exploring Actinobacteria Biosynthetic Diversity.</title>
        <authorList>
            <person name="Kalkreuter E."/>
            <person name="Kautsar S.A."/>
            <person name="Yang D."/>
            <person name="Bader C.D."/>
            <person name="Teijaro C.N."/>
            <person name="Fluegel L."/>
            <person name="Davis C.M."/>
            <person name="Simpson J.R."/>
            <person name="Lauterbach L."/>
            <person name="Steele A.D."/>
            <person name="Gui C."/>
            <person name="Meng S."/>
            <person name="Li G."/>
            <person name="Viehrig K."/>
            <person name="Ye F."/>
            <person name="Su P."/>
            <person name="Kiefer A.F."/>
            <person name="Nichols A."/>
            <person name="Cepeda A.J."/>
            <person name="Yan W."/>
            <person name="Fan B."/>
            <person name="Jiang Y."/>
            <person name="Adhikari A."/>
            <person name="Zheng C.-J."/>
            <person name="Schuster L."/>
            <person name="Cowan T.M."/>
            <person name="Smanski M.J."/>
            <person name="Chevrette M.G."/>
            <person name="De Carvalho L.P.S."/>
            <person name="Shen B."/>
        </authorList>
    </citation>
    <scope>NUCLEOTIDE SEQUENCE [LARGE SCALE GENOMIC DNA]</scope>
    <source>
        <strain evidence="2 3">NPDC047833</strain>
    </source>
</reference>
<keyword evidence="3" id="KW-1185">Reference proteome</keyword>
<evidence type="ECO:0000313" key="3">
    <source>
        <dbReference type="Proteomes" id="UP001553843"/>
    </source>
</evidence>
<proteinExistence type="predicted"/>
<organism evidence="2 3">
    <name type="scientific">Streptomyces huasconensis</name>
    <dbReference type="NCBI Taxonomy" id="1854574"/>
    <lineage>
        <taxon>Bacteria</taxon>
        <taxon>Bacillati</taxon>
        <taxon>Actinomycetota</taxon>
        <taxon>Actinomycetes</taxon>
        <taxon>Kitasatosporales</taxon>
        <taxon>Streptomycetaceae</taxon>
        <taxon>Streptomyces</taxon>
    </lineage>
</organism>
<feature type="region of interest" description="Disordered" evidence="1">
    <location>
        <begin position="1"/>
        <end position="41"/>
    </location>
</feature>
<name>A0ABV3LXC5_9ACTN</name>